<evidence type="ECO:0000256" key="1">
    <source>
        <dbReference type="ARBA" id="ARBA00001947"/>
    </source>
</evidence>
<evidence type="ECO:0000259" key="9">
    <source>
        <dbReference type="Pfam" id="PF16187"/>
    </source>
</evidence>
<dbReference type="InterPro" id="IPR032632">
    <property type="entry name" value="Peptidase_M16_M"/>
</dbReference>
<reference evidence="11 12" key="1">
    <citation type="submission" date="2020-10" db="EMBL/GenBank/DDBJ databases">
        <title>The Coptis chinensis genome and diversification of protoberbering-type alkaloids.</title>
        <authorList>
            <person name="Wang B."/>
            <person name="Shu S."/>
            <person name="Song C."/>
            <person name="Liu Y."/>
        </authorList>
    </citation>
    <scope>NUCLEOTIDE SEQUENCE [LARGE SCALE GENOMIC DNA]</scope>
    <source>
        <strain evidence="11">HL-2020</strain>
        <tissue evidence="11">Leaf</tissue>
    </source>
</reference>
<feature type="domain" description="Coenzyme PQQ synthesis protein F-like C-terminal lobe" evidence="10">
    <location>
        <begin position="603"/>
        <end position="702"/>
    </location>
</feature>
<keyword evidence="3" id="KW-0645">Protease</keyword>
<dbReference type="FunFam" id="3.30.830.10:FF:000003">
    <property type="entry name" value="Insulin-degrading enzyme"/>
    <property type="match status" value="1"/>
</dbReference>
<feature type="domain" description="Peptidase M16 middle/third" evidence="9">
    <location>
        <begin position="272"/>
        <end position="491"/>
    </location>
</feature>
<evidence type="ECO:0000259" key="8">
    <source>
        <dbReference type="Pfam" id="PF05193"/>
    </source>
</evidence>
<feature type="domain" description="Peptidase M16 C-terminal" evidence="8">
    <location>
        <begin position="82"/>
        <end position="227"/>
    </location>
</feature>
<dbReference type="InterPro" id="IPR050626">
    <property type="entry name" value="Peptidase_M16"/>
</dbReference>
<dbReference type="GO" id="GO:0005829">
    <property type="term" value="C:cytosol"/>
    <property type="evidence" value="ECO:0007669"/>
    <property type="project" value="TreeGrafter"/>
</dbReference>
<keyword evidence="12" id="KW-1185">Reference proteome</keyword>
<dbReference type="Pfam" id="PF16187">
    <property type="entry name" value="Peptidase_M16_M"/>
    <property type="match status" value="1"/>
</dbReference>
<keyword evidence="5" id="KW-0378">Hydrolase</keyword>
<dbReference type="GO" id="GO:0051603">
    <property type="term" value="P:proteolysis involved in protein catabolic process"/>
    <property type="evidence" value="ECO:0007669"/>
    <property type="project" value="TreeGrafter"/>
</dbReference>
<evidence type="ECO:0000259" key="10">
    <source>
        <dbReference type="Pfam" id="PF22456"/>
    </source>
</evidence>
<keyword evidence="4" id="KW-0479">Metal-binding</keyword>
<dbReference type="GO" id="GO:0004222">
    <property type="term" value="F:metalloendopeptidase activity"/>
    <property type="evidence" value="ECO:0007669"/>
    <property type="project" value="TreeGrafter"/>
</dbReference>
<dbReference type="SUPFAM" id="SSF63411">
    <property type="entry name" value="LuxS/MPP-like metallohydrolase"/>
    <property type="match status" value="4"/>
</dbReference>
<comment type="caution">
    <text evidence="11">The sequence shown here is derived from an EMBL/GenBank/DDBJ whole genome shotgun (WGS) entry which is preliminary data.</text>
</comment>
<dbReference type="GO" id="GO:0005739">
    <property type="term" value="C:mitochondrion"/>
    <property type="evidence" value="ECO:0007669"/>
    <property type="project" value="TreeGrafter"/>
</dbReference>
<dbReference type="FunFam" id="3.30.830.10:FF:000028">
    <property type="entry name" value="Insulin-degrading enzyme-like 1 peroxisomal"/>
    <property type="match status" value="1"/>
</dbReference>
<evidence type="ECO:0000256" key="2">
    <source>
        <dbReference type="ARBA" id="ARBA00007261"/>
    </source>
</evidence>
<keyword evidence="7" id="KW-0482">Metalloprotease</keyword>
<evidence type="ECO:0000313" key="12">
    <source>
        <dbReference type="Proteomes" id="UP000631114"/>
    </source>
</evidence>
<dbReference type="GO" id="GO:0043171">
    <property type="term" value="P:peptide catabolic process"/>
    <property type="evidence" value="ECO:0007669"/>
    <property type="project" value="TreeGrafter"/>
</dbReference>
<evidence type="ECO:0000256" key="7">
    <source>
        <dbReference type="ARBA" id="ARBA00023049"/>
    </source>
</evidence>
<evidence type="ECO:0000256" key="6">
    <source>
        <dbReference type="ARBA" id="ARBA00022833"/>
    </source>
</evidence>
<dbReference type="Pfam" id="PF22456">
    <property type="entry name" value="PqqF-like_C_4"/>
    <property type="match status" value="1"/>
</dbReference>
<dbReference type="InterPro" id="IPR054734">
    <property type="entry name" value="PqqF-like_C_4"/>
</dbReference>
<dbReference type="PANTHER" id="PTHR43690">
    <property type="entry name" value="NARDILYSIN"/>
    <property type="match status" value="1"/>
</dbReference>
<organism evidence="11 12">
    <name type="scientific">Coptis chinensis</name>
    <dbReference type="NCBI Taxonomy" id="261450"/>
    <lineage>
        <taxon>Eukaryota</taxon>
        <taxon>Viridiplantae</taxon>
        <taxon>Streptophyta</taxon>
        <taxon>Embryophyta</taxon>
        <taxon>Tracheophyta</taxon>
        <taxon>Spermatophyta</taxon>
        <taxon>Magnoliopsida</taxon>
        <taxon>Ranunculales</taxon>
        <taxon>Ranunculaceae</taxon>
        <taxon>Coptidoideae</taxon>
        <taxon>Coptis</taxon>
    </lineage>
</organism>
<comment type="similarity">
    <text evidence="2">Belongs to the peptidase M16 family.</text>
</comment>
<dbReference type="EMBL" id="JADFTS010000007">
    <property type="protein sequence ID" value="KAF9599213.1"/>
    <property type="molecule type" value="Genomic_DNA"/>
</dbReference>
<proteinExistence type="inferred from homology"/>
<dbReference type="AlphaFoldDB" id="A0A835LKR1"/>
<dbReference type="InterPro" id="IPR011249">
    <property type="entry name" value="Metalloenz_LuxS/M16"/>
</dbReference>
<gene>
    <name evidence="11" type="ORF">IFM89_036258</name>
</gene>
<evidence type="ECO:0000256" key="3">
    <source>
        <dbReference type="ARBA" id="ARBA00022670"/>
    </source>
</evidence>
<protein>
    <recommendedName>
        <fullName evidence="13">Insulin-degrading enzyme-like 1, peroxisomal</fullName>
    </recommendedName>
</protein>
<dbReference type="OrthoDB" id="952271at2759"/>
<comment type="cofactor">
    <cofactor evidence="1">
        <name>Zn(2+)</name>
        <dbReference type="ChEBI" id="CHEBI:29105"/>
    </cofactor>
</comment>
<accession>A0A835LKR1</accession>
<evidence type="ECO:0000256" key="5">
    <source>
        <dbReference type="ARBA" id="ARBA00022801"/>
    </source>
</evidence>
<evidence type="ECO:0000313" key="11">
    <source>
        <dbReference type="EMBL" id="KAF9599213.1"/>
    </source>
</evidence>
<dbReference type="Proteomes" id="UP000631114">
    <property type="component" value="Unassembled WGS sequence"/>
</dbReference>
<name>A0A835LKR1_9MAGN</name>
<dbReference type="PANTHER" id="PTHR43690:SF18">
    <property type="entry name" value="INSULIN-DEGRADING ENZYME-RELATED"/>
    <property type="match status" value="1"/>
</dbReference>
<evidence type="ECO:0008006" key="13">
    <source>
        <dbReference type="Google" id="ProtNLM"/>
    </source>
</evidence>
<evidence type="ECO:0000256" key="4">
    <source>
        <dbReference type="ARBA" id="ARBA00022723"/>
    </source>
</evidence>
<sequence length="799" mass="92272">MLACGLRCRFSQFFIKPLMSSDATMREIKAVDSENQKNLLSDGWRMSQLQKHLSAEAHPYHKFSTGNWDTLEVRPKEKGIDTRDRLIKFYEENYSANLMHLVVYGKESLNEMQSLVGCKFQDISNADRNCFHCPGQPCMPEHLQIIVKAVPVKQGHKLRVIWPITPSIRHYKESPCRYLGHLIGHEGEGSLFYVLKKLGWATSLSAGEGDWTYEFSFFKVSIDLTDAGHEFPTHIFLLTKLSAICETVFHYQDKVRPIDYVVNVASNMQVCKMKFEGHTDMVEPWYGTAYTIQKITDSVIQQWIVKAPDELLHLPAPNVFIPTDLSLKDVQDKAKFPVLLRQSSYSRLWYKPDITFSSPKAYVNIDFICPYASHSPEAVVLTEIFVRLLMDYLNEYAYDAQVAGLYYGINQADTGFQVIVLGYNHKLRILVDTVVDQIADFKVKADRFYVIKETVKKEYHNLKFQQPYQQAMYYCSLILEDQSWPWTEQLEVLPHLEADDLVKFSPLLLSKSFLEFYVAGNMEPKEAEAMLCHIEDTFFKGPKPISRVLFPSEHLTNRIVKLEKGICNFYQCQVLNKDEENSALVHYVQVHRDDFMLNVKLQLFALIAKQPAFHQLRSVEQLGYITVLMQRYNSGIRGLQFIVQSTVKDPGHINMRVEAFLKDFETKLYELSDNEFRSNVNALIDMKLEKPKNLREESSFYWREIADGTLKFDRKDAEVAALKCLTKEDLISFFEEHVKVDTPHRKTLAIQVYGSLHSSEYKAAKSETPLSVQINDIFSFRRSQSLYGSFKGGLGHTKL</sequence>
<keyword evidence="6" id="KW-0862">Zinc</keyword>
<dbReference type="Pfam" id="PF05193">
    <property type="entry name" value="Peptidase_M16_C"/>
    <property type="match status" value="1"/>
</dbReference>
<dbReference type="InterPro" id="IPR007863">
    <property type="entry name" value="Peptidase_M16_C"/>
</dbReference>
<dbReference type="Gene3D" id="3.30.830.10">
    <property type="entry name" value="Metalloenzyme, LuxS/M16 peptidase-like"/>
    <property type="match status" value="5"/>
</dbReference>
<dbReference type="GO" id="GO:0046872">
    <property type="term" value="F:metal ion binding"/>
    <property type="evidence" value="ECO:0007669"/>
    <property type="project" value="UniProtKB-KW"/>
</dbReference>